<gene>
    <name evidence="1" type="ORF">PoB_005228300</name>
</gene>
<organism evidence="1 2">
    <name type="scientific">Plakobranchus ocellatus</name>
    <dbReference type="NCBI Taxonomy" id="259542"/>
    <lineage>
        <taxon>Eukaryota</taxon>
        <taxon>Metazoa</taxon>
        <taxon>Spiralia</taxon>
        <taxon>Lophotrochozoa</taxon>
        <taxon>Mollusca</taxon>
        <taxon>Gastropoda</taxon>
        <taxon>Heterobranchia</taxon>
        <taxon>Euthyneura</taxon>
        <taxon>Panpulmonata</taxon>
        <taxon>Sacoglossa</taxon>
        <taxon>Placobranchoidea</taxon>
        <taxon>Plakobranchidae</taxon>
        <taxon>Plakobranchus</taxon>
    </lineage>
</organism>
<reference evidence="1 2" key="1">
    <citation type="journal article" date="2021" name="Elife">
        <title>Chloroplast acquisition without the gene transfer in kleptoplastic sea slugs, Plakobranchus ocellatus.</title>
        <authorList>
            <person name="Maeda T."/>
            <person name="Takahashi S."/>
            <person name="Yoshida T."/>
            <person name="Shimamura S."/>
            <person name="Takaki Y."/>
            <person name="Nagai Y."/>
            <person name="Toyoda A."/>
            <person name="Suzuki Y."/>
            <person name="Arimoto A."/>
            <person name="Ishii H."/>
            <person name="Satoh N."/>
            <person name="Nishiyama T."/>
            <person name="Hasebe M."/>
            <person name="Maruyama T."/>
            <person name="Minagawa J."/>
            <person name="Obokata J."/>
            <person name="Shigenobu S."/>
        </authorList>
    </citation>
    <scope>NUCLEOTIDE SEQUENCE [LARGE SCALE GENOMIC DNA]</scope>
</reference>
<protein>
    <submittedName>
        <fullName evidence="1">Uncharacterized protein</fullName>
    </submittedName>
</protein>
<keyword evidence="2" id="KW-1185">Reference proteome</keyword>
<accession>A0AAV4C1J1</accession>
<comment type="caution">
    <text evidence="1">The sequence shown here is derived from an EMBL/GenBank/DDBJ whole genome shotgun (WGS) entry which is preliminary data.</text>
</comment>
<feature type="non-terminal residue" evidence="1">
    <location>
        <position position="69"/>
    </location>
</feature>
<dbReference type="Proteomes" id="UP000735302">
    <property type="component" value="Unassembled WGS sequence"/>
</dbReference>
<dbReference type="EMBL" id="BLXT01005777">
    <property type="protein sequence ID" value="GFO25778.1"/>
    <property type="molecule type" value="Genomic_DNA"/>
</dbReference>
<evidence type="ECO:0000313" key="2">
    <source>
        <dbReference type="Proteomes" id="UP000735302"/>
    </source>
</evidence>
<proteinExistence type="predicted"/>
<sequence>MPAYLTLLSEKQPRLKVHGEDDDGVLLVSLLIDDGHSTLDVAQDLIKIGMATENTKKSDSEAPQAVASV</sequence>
<dbReference type="AlphaFoldDB" id="A0AAV4C1J1"/>
<name>A0AAV4C1J1_9GAST</name>
<evidence type="ECO:0000313" key="1">
    <source>
        <dbReference type="EMBL" id="GFO25778.1"/>
    </source>
</evidence>